<comment type="caution">
    <text evidence="2">The sequence shown here is derived from an EMBL/GenBank/DDBJ whole genome shotgun (WGS) entry which is preliminary data.</text>
</comment>
<organism evidence="2 3">
    <name type="scientific">Candidatus Nomurabacteria bacterium RIFCSPHIGHO2_01_FULL_39_10</name>
    <dbReference type="NCBI Taxonomy" id="1801733"/>
    <lineage>
        <taxon>Bacteria</taxon>
        <taxon>Candidatus Nomuraibacteriota</taxon>
    </lineage>
</organism>
<accession>A0A1F6V4L4</accession>
<evidence type="ECO:0000313" key="2">
    <source>
        <dbReference type="EMBL" id="OGI64552.1"/>
    </source>
</evidence>
<evidence type="ECO:0000313" key="3">
    <source>
        <dbReference type="Proteomes" id="UP000178700"/>
    </source>
</evidence>
<protein>
    <submittedName>
        <fullName evidence="2">Uncharacterized protein</fullName>
    </submittedName>
</protein>
<dbReference type="EMBL" id="MFTJ01000048">
    <property type="protein sequence ID" value="OGI64552.1"/>
    <property type="molecule type" value="Genomic_DNA"/>
</dbReference>
<keyword evidence="1" id="KW-1133">Transmembrane helix</keyword>
<sequence>MLMRILASIILLLSVLYMPFGVSVILGIAGMAYFPFFLEAVFLFLLSDLLYGTSEPKFFNMVFVSFGTALVCFIILELFKKKLR</sequence>
<feature type="transmembrane region" description="Helical" evidence="1">
    <location>
        <begin position="58"/>
        <end position="79"/>
    </location>
</feature>
<dbReference type="Proteomes" id="UP000178700">
    <property type="component" value="Unassembled WGS sequence"/>
</dbReference>
<gene>
    <name evidence="2" type="ORF">A2642_04245</name>
</gene>
<reference evidence="2 3" key="1">
    <citation type="journal article" date="2016" name="Nat. Commun.">
        <title>Thousands of microbial genomes shed light on interconnected biogeochemical processes in an aquifer system.</title>
        <authorList>
            <person name="Anantharaman K."/>
            <person name="Brown C.T."/>
            <person name="Hug L.A."/>
            <person name="Sharon I."/>
            <person name="Castelle C.J."/>
            <person name="Probst A.J."/>
            <person name="Thomas B.C."/>
            <person name="Singh A."/>
            <person name="Wilkins M.J."/>
            <person name="Karaoz U."/>
            <person name="Brodie E.L."/>
            <person name="Williams K.H."/>
            <person name="Hubbard S.S."/>
            <person name="Banfield J.F."/>
        </authorList>
    </citation>
    <scope>NUCLEOTIDE SEQUENCE [LARGE SCALE GENOMIC DNA]</scope>
</reference>
<proteinExistence type="predicted"/>
<keyword evidence="1" id="KW-0472">Membrane</keyword>
<dbReference type="AlphaFoldDB" id="A0A1F6V4L4"/>
<name>A0A1F6V4L4_9BACT</name>
<evidence type="ECO:0000256" key="1">
    <source>
        <dbReference type="SAM" id="Phobius"/>
    </source>
</evidence>
<keyword evidence="1" id="KW-0812">Transmembrane</keyword>